<evidence type="ECO:0000313" key="8">
    <source>
        <dbReference type="Proteomes" id="UP000031980"/>
    </source>
</evidence>
<dbReference type="PANTHER" id="PTHR35333">
    <property type="entry name" value="BETA-LACTAMASE"/>
    <property type="match status" value="1"/>
</dbReference>
<organism evidence="5 8">
    <name type="scientific">Sanguibacteroides justesenii</name>
    <dbReference type="NCBI Taxonomy" id="1547597"/>
    <lineage>
        <taxon>Bacteria</taxon>
        <taxon>Pseudomonadati</taxon>
        <taxon>Bacteroidota</taxon>
        <taxon>Bacteroidia</taxon>
        <taxon>Bacteroidales</taxon>
        <taxon>Porphyromonadaceae</taxon>
        <taxon>Sanguibacteroides</taxon>
    </lineage>
</organism>
<reference evidence="6 7" key="2">
    <citation type="submission" date="2014-07" db="EMBL/GenBank/DDBJ databases">
        <title>Porphyromonadaceae bacterium OUH 334697 = ATCC BAA-2682 = DSM 28341 draft genome.</title>
        <authorList>
            <person name="Sydenham T.V."/>
            <person name="Hasman H."/>
            <person name="Justesen U.S."/>
        </authorList>
    </citation>
    <scope>NUCLEOTIDE SEQUENCE [LARGE SCALE GENOMIC DNA]</scope>
    <source>
        <strain evidence="6 7">OUH 334697</strain>
    </source>
</reference>
<dbReference type="EC" id="3.5.2.6" evidence="3"/>
<comment type="similarity">
    <text evidence="2">Belongs to the class-A beta-lactamase family.</text>
</comment>
<evidence type="ECO:0000313" key="5">
    <source>
        <dbReference type="EMBL" id="KIO43847.1"/>
    </source>
</evidence>
<dbReference type="NCBIfam" id="NF033103">
    <property type="entry name" value="bla_class_A"/>
    <property type="match status" value="1"/>
</dbReference>
<name>A0A0C3NCP8_9PORP</name>
<proteinExistence type="inferred from homology"/>
<dbReference type="EMBL" id="JPIT01000009">
    <property type="protein sequence ID" value="KIO46495.1"/>
    <property type="molecule type" value="Genomic_DNA"/>
</dbReference>
<dbReference type="SUPFAM" id="SSF56601">
    <property type="entry name" value="beta-lactamase/transpeptidase-like"/>
    <property type="match status" value="1"/>
</dbReference>
<keyword evidence="8" id="KW-1185">Reference proteome</keyword>
<dbReference type="AlphaFoldDB" id="A0A0C3NCP8"/>
<dbReference type="GO" id="GO:0030655">
    <property type="term" value="P:beta-lactam antibiotic catabolic process"/>
    <property type="evidence" value="ECO:0007669"/>
    <property type="project" value="InterPro"/>
</dbReference>
<accession>A0A0C3NCP8</accession>
<gene>
    <name evidence="5" type="ORF">BA92_10595</name>
    <name evidence="6" type="ORF">IE90_03845</name>
</gene>
<dbReference type="Gene3D" id="3.40.710.10">
    <property type="entry name" value="DD-peptidase/beta-lactamase superfamily"/>
    <property type="match status" value="1"/>
</dbReference>
<dbReference type="GO" id="GO:0046677">
    <property type="term" value="P:response to antibiotic"/>
    <property type="evidence" value="ECO:0007669"/>
    <property type="project" value="InterPro"/>
</dbReference>
<dbReference type="RefSeq" id="WP_041502578.1">
    <property type="nucleotide sequence ID" value="NZ_JPIT01000009.1"/>
</dbReference>
<evidence type="ECO:0000256" key="2">
    <source>
        <dbReference type="ARBA" id="ARBA00009009"/>
    </source>
</evidence>
<feature type="domain" description="Beta-lactamase class A catalytic" evidence="4">
    <location>
        <begin position="47"/>
        <end position="268"/>
    </location>
</feature>
<dbReference type="Proteomes" id="UP000031980">
    <property type="component" value="Unassembled WGS sequence"/>
</dbReference>
<dbReference type="Pfam" id="PF13354">
    <property type="entry name" value="Beta-lactamase2"/>
    <property type="match status" value="1"/>
</dbReference>
<comment type="catalytic activity">
    <reaction evidence="1">
        <text>a beta-lactam + H2O = a substituted beta-amino acid</text>
        <dbReference type="Rhea" id="RHEA:20401"/>
        <dbReference type="ChEBI" id="CHEBI:15377"/>
        <dbReference type="ChEBI" id="CHEBI:35627"/>
        <dbReference type="ChEBI" id="CHEBI:140347"/>
        <dbReference type="EC" id="3.5.2.6"/>
    </reaction>
</comment>
<dbReference type="EMBL" id="JPIU01000040">
    <property type="protein sequence ID" value="KIO43847.1"/>
    <property type="molecule type" value="Genomic_DNA"/>
</dbReference>
<comment type="caution">
    <text evidence="5">The sequence shown here is derived from an EMBL/GenBank/DDBJ whole genome shotgun (WGS) entry which is preliminary data.</text>
</comment>
<dbReference type="InterPro" id="IPR045155">
    <property type="entry name" value="Beta-lactam_cat"/>
</dbReference>
<evidence type="ECO:0000256" key="1">
    <source>
        <dbReference type="ARBA" id="ARBA00001526"/>
    </source>
</evidence>
<evidence type="ECO:0000256" key="3">
    <source>
        <dbReference type="ARBA" id="ARBA00012865"/>
    </source>
</evidence>
<dbReference type="InterPro" id="IPR000871">
    <property type="entry name" value="Beta-lactam_class-A"/>
</dbReference>
<evidence type="ECO:0000313" key="7">
    <source>
        <dbReference type="Proteomes" id="UP000031937"/>
    </source>
</evidence>
<protein>
    <recommendedName>
        <fullName evidence="3">beta-lactamase</fullName>
        <ecNumber evidence="3">3.5.2.6</ecNumber>
    </recommendedName>
</protein>
<reference evidence="5 8" key="1">
    <citation type="submission" date="2014-07" db="EMBL/GenBank/DDBJ databases">
        <title>Porphyromonadaceae bacterium OUH 308042 = ATCC BAA-2681 = DSM 28342 draft genome.</title>
        <authorList>
            <person name="Sydenham T.V."/>
            <person name="Hasman H."/>
            <person name="Justensen U.S."/>
        </authorList>
    </citation>
    <scope>NUCLEOTIDE SEQUENCE [LARGE SCALE GENOMIC DNA]</scope>
    <source>
        <strain evidence="5 8">OUH 308042</strain>
    </source>
</reference>
<evidence type="ECO:0000313" key="6">
    <source>
        <dbReference type="EMBL" id="KIO46495.1"/>
    </source>
</evidence>
<dbReference type="OrthoDB" id="9772863at2"/>
<dbReference type="InterPro" id="IPR012338">
    <property type="entry name" value="Beta-lactam/transpept-like"/>
</dbReference>
<dbReference type="Proteomes" id="UP000031937">
    <property type="component" value="Unassembled WGS sequence"/>
</dbReference>
<evidence type="ECO:0000259" key="4">
    <source>
        <dbReference type="Pfam" id="PF13354"/>
    </source>
</evidence>
<dbReference type="NCBIfam" id="NF012099">
    <property type="entry name" value="SubclassA2"/>
    <property type="match status" value="1"/>
</dbReference>
<dbReference type="GO" id="GO:0008800">
    <property type="term" value="F:beta-lactamase activity"/>
    <property type="evidence" value="ECO:0007669"/>
    <property type="project" value="UniProtKB-EC"/>
</dbReference>
<dbReference type="PANTHER" id="PTHR35333:SF3">
    <property type="entry name" value="BETA-LACTAMASE-TYPE TRANSPEPTIDASE FOLD CONTAINING PROTEIN"/>
    <property type="match status" value="1"/>
</dbReference>
<sequence>MKLKGLWLVFSLLVLPVIVKAEHENLQKRLRETIAGKNAQVGIAVILNGKDTITVNNDCQYPMMSVFKLYQALAVADYCQKEKLSFETSVYIRRSDLKSNTYSPLRDRYPQGEIFLPIKELLKYTLHLSDNNACDILFARTGGTEATDKYIRSLGIRDFSVEFTEDEMHKDINTCYRNWSTPLEAVKVMELLLTRPLFDKDYQDFIKQAMVTCETGKDRLPFPLEGTEAIIGHKTGTGDLNDKGQIIGINDVGFVYLPNGKRYTIAVFIKDSAENMQESSRIIADISRVVYQYVSEI</sequence>